<organism evidence="1 2">
    <name type="scientific">Scophthalmus maximus</name>
    <name type="common">Turbot</name>
    <name type="synonym">Psetta maxima</name>
    <dbReference type="NCBI Taxonomy" id="52904"/>
    <lineage>
        <taxon>Eukaryota</taxon>
        <taxon>Metazoa</taxon>
        <taxon>Chordata</taxon>
        <taxon>Craniata</taxon>
        <taxon>Vertebrata</taxon>
        <taxon>Euteleostomi</taxon>
        <taxon>Actinopterygii</taxon>
        <taxon>Neopterygii</taxon>
        <taxon>Teleostei</taxon>
        <taxon>Neoteleostei</taxon>
        <taxon>Acanthomorphata</taxon>
        <taxon>Carangaria</taxon>
        <taxon>Pleuronectiformes</taxon>
        <taxon>Pleuronectoidei</taxon>
        <taxon>Scophthalmidae</taxon>
        <taxon>Scophthalmus</taxon>
    </lineage>
</organism>
<accession>A0A6A4SFI2</accession>
<dbReference type="EMBL" id="VEVO01000013">
    <property type="protein sequence ID" value="KAF0032913.1"/>
    <property type="molecule type" value="Genomic_DNA"/>
</dbReference>
<dbReference type="AlphaFoldDB" id="A0A6A4SFI2"/>
<reference evidence="1 2" key="1">
    <citation type="submission" date="2019-06" db="EMBL/GenBank/DDBJ databases">
        <title>Draft genomes of female and male turbot (Scophthalmus maximus).</title>
        <authorList>
            <person name="Xu H."/>
            <person name="Xu X.-W."/>
            <person name="Shao C."/>
            <person name="Chen S."/>
        </authorList>
    </citation>
    <scope>NUCLEOTIDE SEQUENCE [LARGE SCALE GENOMIC DNA]</scope>
    <source>
        <strain evidence="1">Ysfricsl-2016a</strain>
        <tissue evidence="1">Blood</tissue>
    </source>
</reference>
<protein>
    <submittedName>
        <fullName evidence="1">Uncharacterized protein</fullName>
    </submittedName>
</protein>
<gene>
    <name evidence="1" type="ORF">F2P81_015203</name>
</gene>
<name>A0A6A4SFI2_SCOMX</name>
<comment type="caution">
    <text evidence="1">The sequence shown here is derived from an EMBL/GenBank/DDBJ whole genome shotgun (WGS) entry which is preliminary data.</text>
</comment>
<sequence length="94" mass="10340">MSSARLAPSRLNGVCSNHPSDAYIRLCGDDCTLKETFVPPEPINVIGVLSFQRETVRGSMSVCPLYKHMTASLCAVKLAECEDILKVDHPFDDQ</sequence>
<evidence type="ECO:0000313" key="1">
    <source>
        <dbReference type="EMBL" id="KAF0032913.1"/>
    </source>
</evidence>
<dbReference type="Proteomes" id="UP000438429">
    <property type="component" value="Unassembled WGS sequence"/>
</dbReference>
<proteinExistence type="predicted"/>
<evidence type="ECO:0000313" key="2">
    <source>
        <dbReference type="Proteomes" id="UP000438429"/>
    </source>
</evidence>